<dbReference type="InterPro" id="IPR050832">
    <property type="entry name" value="Bact_Acetyltransf"/>
</dbReference>
<accession>A0A3R7HI68</accession>
<keyword evidence="1" id="KW-0808">Transferase</keyword>
<evidence type="ECO:0000256" key="2">
    <source>
        <dbReference type="ARBA" id="ARBA00023315"/>
    </source>
</evidence>
<comment type="caution">
    <text evidence="4">The sequence shown here is derived from an EMBL/GenBank/DDBJ whole genome shotgun (WGS) entry which is preliminary data.</text>
</comment>
<keyword evidence="5" id="KW-1185">Reference proteome</keyword>
<dbReference type="RefSeq" id="WP_120244205.1">
    <property type="nucleotide sequence ID" value="NZ_RAPO01000002.1"/>
</dbReference>
<dbReference type="Gene3D" id="3.40.630.30">
    <property type="match status" value="1"/>
</dbReference>
<proteinExistence type="predicted"/>
<dbReference type="InterPro" id="IPR000182">
    <property type="entry name" value="GNAT_dom"/>
</dbReference>
<dbReference type="Proteomes" id="UP000283805">
    <property type="component" value="Unassembled WGS sequence"/>
</dbReference>
<dbReference type="OrthoDB" id="125295at2157"/>
<dbReference type="EMBL" id="RAPO01000002">
    <property type="protein sequence ID" value="RKD94871.1"/>
    <property type="molecule type" value="Genomic_DNA"/>
</dbReference>
<keyword evidence="4" id="KW-0689">Ribosomal protein</keyword>
<evidence type="ECO:0000313" key="5">
    <source>
        <dbReference type="Proteomes" id="UP000283805"/>
    </source>
</evidence>
<evidence type="ECO:0000313" key="4">
    <source>
        <dbReference type="EMBL" id="RKD94871.1"/>
    </source>
</evidence>
<reference evidence="4 5" key="1">
    <citation type="submission" date="2018-09" db="EMBL/GenBank/DDBJ databases">
        <title>Genomic Encyclopedia of Archaeal and Bacterial Type Strains, Phase II (KMG-II): from individual species to whole genera.</title>
        <authorList>
            <person name="Goeker M."/>
        </authorList>
    </citation>
    <scope>NUCLEOTIDE SEQUENCE [LARGE SCALE GENOMIC DNA]</scope>
    <source>
        <strain evidence="4 5">DSM 13151</strain>
    </source>
</reference>
<evidence type="ECO:0000256" key="1">
    <source>
        <dbReference type="ARBA" id="ARBA00022679"/>
    </source>
</evidence>
<dbReference type="AlphaFoldDB" id="A0A3R7HI68"/>
<protein>
    <submittedName>
        <fullName evidence="4">Ribosomal protein S18 acetylase RimI-like enzyme</fullName>
    </submittedName>
</protein>
<dbReference type="Pfam" id="PF00583">
    <property type="entry name" value="Acetyltransf_1"/>
    <property type="match status" value="1"/>
</dbReference>
<dbReference type="PROSITE" id="PS51186">
    <property type="entry name" value="GNAT"/>
    <property type="match status" value="1"/>
</dbReference>
<gene>
    <name evidence="4" type="ORF">ATJ93_1714</name>
</gene>
<dbReference type="PANTHER" id="PTHR43877:SF5">
    <property type="entry name" value="BLL8307 PROTEIN"/>
    <property type="match status" value="1"/>
</dbReference>
<sequence length="173" mass="19904">MTDELSVRRFRPGDGPRIHELHEVAMRDVGAYADEPADDDLESVTETYLERGGEFLVGTVDDRIVAMGAFRPVPDDHYIRQFLAALPDSAVILTRMRVEPARQRRGYGQRIYDELEARARDRGYTTIVLDTMARQTAARGLYESNGFDERCRERIEAFDEPFDLLVYRKSLTK</sequence>
<evidence type="ECO:0000259" key="3">
    <source>
        <dbReference type="PROSITE" id="PS51186"/>
    </source>
</evidence>
<dbReference type="GO" id="GO:0016747">
    <property type="term" value="F:acyltransferase activity, transferring groups other than amino-acyl groups"/>
    <property type="evidence" value="ECO:0007669"/>
    <property type="project" value="InterPro"/>
</dbReference>
<keyword evidence="2" id="KW-0012">Acyltransferase</keyword>
<dbReference type="PANTHER" id="PTHR43877">
    <property type="entry name" value="AMINOALKYLPHOSPHONATE N-ACETYLTRANSFERASE-RELATED-RELATED"/>
    <property type="match status" value="1"/>
</dbReference>
<organism evidence="4 5">
    <name type="scientific">Halopiger aswanensis</name>
    <dbReference type="NCBI Taxonomy" id="148449"/>
    <lineage>
        <taxon>Archaea</taxon>
        <taxon>Methanobacteriati</taxon>
        <taxon>Methanobacteriota</taxon>
        <taxon>Stenosarchaea group</taxon>
        <taxon>Halobacteria</taxon>
        <taxon>Halobacteriales</taxon>
        <taxon>Natrialbaceae</taxon>
        <taxon>Halopiger</taxon>
    </lineage>
</organism>
<feature type="domain" description="N-acetyltransferase" evidence="3">
    <location>
        <begin position="5"/>
        <end position="172"/>
    </location>
</feature>
<dbReference type="SUPFAM" id="SSF55729">
    <property type="entry name" value="Acyl-CoA N-acyltransferases (Nat)"/>
    <property type="match status" value="1"/>
</dbReference>
<dbReference type="GO" id="GO:0005840">
    <property type="term" value="C:ribosome"/>
    <property type="evidence" value="ECO:0007669"/>
    <property type="project" value="UniProtKB-KW"/>
</dbReference>
<dbReference type="InterPro" id="IPR016181">
    <property type="entry name" value="Acyl_CoA_acyltransferase"/>
</dbReference>
<name>A0A3R7HI68_9EURY</name>
<dbReference type="CDD" id="cd04301">
    <property type="entry name" value="NAT_SF"/>
    <property type="match status" value="1"/>
</dbReference>
<keyword evidence="4" id="KW-0687">Ribonucleoprotein</keyword>